<accession>A0A8S5MXE0</accession>
<sequence>MKKFLLASVLVLMFGALCFTVVPKKDVSYCTVAAAEVVATEEETPLNEETEEANYFREKIMPYITANISSILTALLTIMVSLGKIKAATAELKASNSENAYLKKKNKKLEEDVAYLKEELASVKKTAENTSKMVKIGFCNTSELVENGFAEEIAKVGENEEESES</sequence>
<feature type="transmembrane region" description="Helical" evidence="2">
    <location>
        <begin position="60"/>
        <end position="83"/>
    </location>
</feature>
<dbReference type="EMBL" id="BK015012">
    <property type="protein sequence ID" value="DAD87022.1"/>
    <property type="molecule type" value="Genomic_DNA"/>
</dbReference>
<reference evidence="3" key="1">
    <citation type="journal article" date="2021" name="Proc. Natl. Acad. Sci. U.S.A.">
        <title>A Catalog of Tens of Thousands of Viruses from Human Metagenomes Reveals Hidden Associations with Chronic Diseases.</title>
        <authorList>
            <person name="Tisza M.J."/>
            <person name="Buck C.B."/>
        </authorList>
    </citation>
    <scope>NUCLEOTIDE SEQUENCE</scope>
    <source>
        <strain evidence="3">CtRRy11</strain>
    </source>
</reference>
<feature type="coiled-coil region" evidence="1">
    <location>
        <begin position="85"/>
        <end position="126"/>
    </location>
</feature>
<organism evidence="3">
    <name type="scientific">Myoviridae sp. ctRRy11</name>
    <dbReference type="NCBI Taxonomy" id="2826651"/>
    <lineage>
        <taxon>Viruses</taxon>
        <taxon>Duplodnaviria</taxon>
        <taxon>Heunggongvirae</taxon>
        <taxon>Uroviricota</taxon>
        <taxon>Caudoviricetes</taxon>
    </lineage>
</organism>
<proteinExistence type="predicted"/>
<evidence type="ECO:0000256" key="2">
    <source>
        <dbReference type="SAM" id="Phobius"/>
    </source>
</evidence>
<keyword evidence="1" id="KW-0175">Coiled coil</keyword>
<evidence type="ECO:0000313" key="3">
    <source>
        <dbReference type="EMBL" id="DAD87022.1"/>
    </source>
</evidence>
<keyword evidence="2" id="KW-0812">Transmembrane</keyword>
<protein>
    <submittedName>
        <fullName evidence="3">Septum formation initiator</fullName>
    </submittedName>
</protein>
<keyword evidence="2" id="KW-1133">Transmembrane helix</keyword>
<keyword evidence="2" id="KW-0472">Membrane</keyword>
<name>A0A8S5MXE0_9CAUD</name>
<evidence type="ECO:0000256" key="1">
    <source>
        <dbReference type="SAM" id="Coils"/>
    </source>
</evidence>